<dbReference type="EMBL" id="CAKXAJ010005697">
    <property type="protein sequence ID" value="CAH2209199.1"/>
    <property type="molecule type" value="Genomic_DNA"/>
</dbReference>
<keyword evidence="2" id="KW-1185">Reference proteome</keyword>
<dbReference type="Proteomes" id="UP000838756">
    <property type="component" value="Unassembled WGS sequence"/>
</dbReference>
<reference evidence="1" key="1">
    <citation type="submission" date="2022-03" db="EMBL/GenBank/DDBJ databases">
        <authorList>
            <person name="Lindestad O."/>
        </authorList>
    </citation>
    <scope>NUCLEOTIDE SEQUENCE</scope>
</reference>
<accession>A0A8S4QJJ5</accession>
<dbReference type="AlphaFoldDB" id="A0A8S4QJJ5"/>
<name>A0A8S4QJJ5_9NEOP</name>
<evidence type="ECO:0000313" key="2">
    <source>
        <dbReference type="Proteomes" id="UP000838756"/>
    </source>
</evidence>
<evidence type="ECO:0000313" key="1">
    <source>
        <dbReference type="EMBL" id="CAH2209199.1"/>
    </source>
</evidence>
<comment type="caution">
    <text evidence="1">The sequence shown here is derived from an EMBL/GenBank/DDBJ whole genome shotgun (WGS) entry which is preliminary data.</text>
</comment>
<organism evidence="1 2">
    <name type="scientific">Pararge aegeria aegeria</name>
    <dbReference type="NCBI Taxonomy" id="348720"/>
    <lineage>
        <taxon>Eukaryota</taxon>
        <taxon>Metazoa</taxon>
        <taxon>Ecdysozoa</taxon>
        <taxon>Arthropoda</taxon>
        <taxon>Hexapoda</taxon>
        <taxon>Insecta</taxon>
        <taxon>Pterygota</taxon>
        <taxon>Neoptera</taxon>
        <taxon>Endopterygota</taxon>
        <taxon>Lepidoptera</taxon>
        <taxon>Glossata</taxon>
        <taxon>Ditrysia</taxon>
        <taxon>Papilionoidea</taxon>
        <taxon>Nymphalidae</taxon>
        <taxon>Satyrinae</taxon>
        <taxon>Satyrini</taxon>
        <taxon>Parargina</taxon>
        <taxon>Pararge</taxon>
    </lineage>
</organism>
<protein>
    <submittedName>
        <fullName evidence="1">Jg15213 protein</fullName>
    </submittedName>
</protein>
<gene>
    <name evidence="1" type="primary">jg15213</name>
    <name evidence="1" type="ORF">PAEG_LOCUS1599</name>
</gene>
<sequence length="67" mass="6986">MISKARGFVGLSAGMRGRQSVPANWSVSAAIRTEPPTRRNEHVGTAVCHMKNTASNLSGGVVNLHGG</sequence>
<proteinExistence type="predicted"/>